<organism evidence="2 3">
    <name type="scientific">Drosophila mojavensis</name>
    <name type="common">Fruit fly</name>
    <dbReference type="NCBI Taxonomy" id="7230"/>
    <lineage>
        <taxon>Eukaryota</taxon>
        <taxon>Metazoa</taxon>
        <taxon>Ecdysozoa</taxon>
        <taxon>Arthropoda</taxon>
        <taxon>Hexapoda</taxon>
        <taxon>Insecta</taxon>
        <taxon>Pterygota</taxon>
        <taxon>Neoptera</taxon>
        <taxon>Endopterygota</taxon>
        <taxon>Diptera</taxon>
        <taxon>Brachycera</taxon>
        <taxon>Muscomorpha</taxon>
        <taxon>Ephydroidea</taxon>
        <taxon>Drosophilidae</taxon>
        <taxon>Drosophila</taxon>
    </lineage>
</organism>
<dbReference type="AlphaFoldDB" id="B4K777"/>
<accession>B4K777</accession>
<dbReference type="InParanoid" id="B4K777"/>
<sequence length="95" mass="10880">MPRIIARRKRCHQRAPPCEAEPPIKRSRQQILVAENGVSSNTTYIMPTLTAPPVAEVVPVIQYDPELSVDQNPFYYEANKLLNLLHAERCKRKDP</sequence>
<gene>
    <name evidence="2" type="primary">Dmoj\GI22260</name>
    <name evidence="2" type="ORF">Dmoj_GI22260</name>
</gene>
<protein>
    <submittedName>
        <fullName evidence="2">Uncharacterized protein</fullName>
    </submittedName>
</protein>
<evidence type="ECO:0000313" key="3">
    <source>
        <dbReference type="Proteomes" id="UP000009192"/>
    </source>
</evidence>
<name>B4K777_DROMO</name>
<keyword evidence="3" id="KW-1185">Reference proteome</keyword>
<evidence type="ECO:0000256" key="1">
    <source>
        <dbReference type="SAM" id="MobiDB-lite"/>
    </source>
</evidence>
<dbReference type="Proteomes" id="UP000009192">
    <property type="component" value="Unassembled WGS sequence"/>
</dbReference>
<dbReference type="HOGENOM" id="CLU_139360_0_0_1"/>
<feature type="region of interest" description="Disordered" evidence="1">
    <location>
        <begin position="1"/>
        <end position="26"/>
    </location>
</feature>
<dbReference type="PhylomeDB" id="B4K777"/>
<evidence type="ECO:0000313" key="2">
    <source>
        <dbReference type="EMBL" id="EDW16390.1"/>
    </source>
</evidence>
<dbReference type="KEGG" id="dmo:Dmoj_GI22260"/>
<dbReference type="EMBL" id="CH933806">
    <property type="protein sequence ID" value="EDW16390.1"/>
    <property type="molecule type" value="Genomic_DNA"/>
</dbReference>
<proteinExistence type="predicted"/>
<dbReference type="OMA" id="RCHQSAL"/>
<reference evidence="2 3" key="1">
    <citation type="journal article" date="2007" name="Nature">
        <title>Evolution of genes and genomes on the Drosophila phylogeny.</title>
        <authorList>
            <consortium name="Drosophila 12 Genomes Consortium"/>
            <person name="Clark A.G."/>
            <person name="Eisen M.B."/>
            <person name="Smith D.R."/>
            <person name="Bergman C.M."/>
            <person name="Oliver B."/>
            <person name="Markow T.A."/>
            <person name="Kaufman T.C."/>
            <person name="Kellis M."/>
            <person name="Gelbart W."/>
            <person name="Iyer V.N."/>
            <person name="Pollard D.A."/>
            <person name="Sackton T.B."/>
            <person name="Larracuente A.M."/>
            <person name="Singh N.D."/>
            <person name="Abad J.P."/>
            <person name="Abt D.N."/>
            <person name="Adryan B."/>
            <person name="Aguade M."/>
            <person name="Akashi H."/>
            <person name="Anderson W.W."/>
            <person name="Aquadro C.F."/>
            <person name="Ardell D.H."/>
            <person name="Arguello R."/>
            <person name="Artieri C.G."/>
            <person name="Barbash D.A."/>
            <person name="Barker D."/>
            <person name="Barsanti P."/>
            <person name="Batterham P."/>
            <person name="Batzoglou S."/>
            <person name="Begun D."/>
            <person name="Bhutkar A."/>
            <person name="Blanco E."/>
            <person name="Bosak S.A."/>
            <person name="Bradley R.K."/>
            <person name="Brand A.D."/>
            <person name="Brent M.R."/>
            <person name="Brooks A.N."/>
            <person name="Brown R.H."/>
            <person name="Butlin R.K."/>
            <person name="Caggese C."/>
            <person name="Calvi B.R."/>
            <person name="Bernardo de Carvalho A."/>
            <person name="Caspi A."/>
            <person name="Castrezana S."/>
            <person name="Celniker S.E."/>
            <person name="Chang J.L."/>
            <person name="Chapple C."/>
            <person name="Chatterji S."/>
            <person name="Chinwalla A."/>
            <person name="Civetta A."/>
            <person name="Clifton S.W."/>
            <person name="Comeron J.M."/>
            <person name="Costello J.C."/>
            <person name="Coyne J.A."/>
            <person name="Daub J."/>
            <person name="David R.G."/>
            <person name="Delcher A.L."/>
            <person name="Delehaunty K."/>
            <person name="Do C.B."/>
            <person name="Ebling H."/>
            <person name="Edwards K."/>
            <person name="Eickbush T."/>
            <person name="Evans J.D."/>
            <person name="Filipski A."/>
            <person name="Findeiss S."/>
            <person name="Freyhult E."/>
            <person name="Fulton L."/>
            <person name="Fulton R."/>
            <person name="Garcia A.C."/>
            <person name="Gardiner A."/>
            <person name="Garfield D.A."/>
            <person name="Garvin B.E."/>
            <person name="Gibson G."/>
            <person name="Gilbert D."/>
            <person name="Gnerre S."/>
            <person name="Godfrey J."/>
            <person name="Good R."/>
            <person name="Gotea V."/>
            <person name="Gravely B."/>
            <person name="Greenberg A.J."/>
            <person name="Griffiths-Jones S."/>
            <person name="Gross S."/>
            <person name="Guigo R."/>
            <person name="Gustafson E.A."/>
            <person name="Haerty W."/>
            <person name="Hahn M.W."/>
            <person name="Halligan D.L."/>
            <person name="Halpern A.L."/>
            <person name="Halter G.M."/>
            <person name="Han M.V."/>
            <person name="Heger A."/>
            <person name="Hillier L."/>
            <person name="Hinrichs A.S."/>
            <person name="Holmes I."/>
            <person name="Hoskins R.A."/>
            <person name="Hubisz M.J."/>
            <person name="Hultmark D."/>
            <person name="Huntley M.A."/>
            <person name="Jaffe D.B."/>
            <person name="Jagadeeshan S."/>
            <person name="Jeck W.R."/>
            <person name="Johnson J."/>
            <person name="Jones C.D."/>
            <person name="Jordan W.C."/>
            <person name="Karpen G.H."/>
            <person name="Kataoka E."/>
            <person name="Keightley P.D."/>
            <person name="Kheradpour P."/>
            <person name="Kirkness E.F."/>
            <person name="Koerich L.B."/>
            <person name="Kristiansen K."/>
            <person name="Kudrna D."/>
            <person name="Kulathinal R.J."/>
            <person name="Kumar S."/>
            <person name="Kwok R."/>
            <person name="Lander E."/>
            <person name="Langley C.H."/>
            <person name="Lapoint R."/>
            <person name="Lazzaro B.P."/>
            <person name="Lee S.J."/>
            <person name="Levesque L."/>
            <person name="Li R."/>
            <person name="Lin C.F."/>
            <person name="Lin M.F."/>
            <person name="Lindblad-Toh K."/>
            <person name="Llopart A."/>
            <person name="Long M."/>
            <person name="Low L."/>
            <person name="Lozovsky E."/>
            <person name="Lu J."/>
            <person name="Luo M."/>
            <person name="Machado C.A."/>
            <person name="Makalowski W."/>
            <person name="Marzo M."/>
            <person name="Matsuda M."/>
            <person name="Matzkin L."/>
            <person name="McAllister B."/>
            <person name="McBride C.S."/>
            <person name="McKernan B."/>
            <person name="McKernan K."/>
            <person name="Mendez-Lago M."/>
            <person name="Minx P."/>
            <person name="Mollenhauer M.U."/>
            <person name="Montooth K."/>
            <person name="Mount S.M."/>
            <person name="Mu X."/>
            <person name="Myers E."/>
            <person name="Negre B."/>
            <person name="Newfeld S."/>
            <person name="Nielsen R."/>
            <person name="Noor M.A."/>
            <person name="O'Grady P."/>
            <person name="Pachter L."/>
            <person name="Papaceit M."/>
            <person name="Parisi M.J."/>
            <person name="Parisi M."/>
            <person name="Parts L."/>
            <person name="Pedersen J.S."/>
            <person name="Pesole G."/>
            <person name="Phillippy A.M."/>
            <person name="Ponting C.P."/>
            <person name="Pop M."/>
            <person name="Porcelli D."/>
            <person name="Powell J.R."/>
            <person name="Prohaska S."/>
            <person name="Pruitt K."/>
            <person name="Puig M."/>
            <person name="Quesneville H."/>
            <person name="Ram K.R."/>
            <person name="Rand D."/>
            <person name="Rasmussen M.D."/>
            <person name="Reed L.K."/>
            <person name="Reenan R."/>
            <person name="Reily A."/>
            <person name="Remington K.A."/>
            <person name="Rieger T.T."/>
            <person name="Ritchie M.G."/>
            <person name="Robin C."/>
            <person name="Rogers Y.H."/>
            <person name="Rohde C."/>
            <person name="Rozas J."/>
            <person name="Rubenfield M.J."/>
            <person name="Ruiz A."/>
            <person name="Russo S."/>
            <person name="Salzberg S.L."/>
            <person name="Sanchez-Gracia A."/>
            <person name="Saranga D.J."/>
            <person name="Sato H."/>
            <person name="Schaeffer S.W."/>
            <person name="Schatz M.C."/>
            <person name="Schlenke T."/>
            <person name="Schwartz R."/>
            <person name="Segarra C."/>
            <person name="Singh R.S."/>
            <person name="Sirot L."/>
            <person name="Sirota M."/>
            <person name="Sisneros N.B."/>
            <person name="Smith C.D."/>
            <person name="Smith T.F."/>
            <person name="Spieth J."/>
            <person name="Stage D.E."/>
            <person name="Stark A."/>
            <person name="Stephan W."/>
            <person name="Strausberg R.L."/>
            <person name="Strempel S."/>
            <person name="Sturgill D."/>
            <person name="Sutton G."/>
            <person name="Sutton G.G."/>
            <person name="Tao W."/>
            <person name="Teichmann S."/>
            <person name="Tobari Y.N."/>
            <person name="Tomimura Y."/>
            <person name="Tsolas J.M."/>
            <person name="Valente V.L."/>
            <person name="Venter E."/>
            <person name="Venter J.C."/>
            <person name="Vicario S."/>
            <person name="Vieira F.G."/>
            <person name="Vilella A.J."/>
            <person name="Villasante A."/>
            <person name="Walenz B."/>
            <person name="Wang J."/>
            <person name="Wasserman M."/>
            <person name="Watts T."/>
            <person name="Wilson D."/>
            <person name="Wilson R.K."/>
            <person name="Wing R.A."/>
            <person name="Wolfner M.F."/>
            <person name="Wong A."/>
            <person name="Wong G.K."/>
            <person name="Wu C.I."/>
            <person name="Wu G."/>
            <person name="Yamamoto D."/>
            <person name="Yang H.P."/>
            <person name="Yang S.P."/>
            <person name="Yorke J.A."/>
            <person name="Yoshida K."/>
            <person name="Zdobnov E."/>
            <person name="Zhang P."/>
            <person name="Zhang Y."/>
            <person name="Zimin A.V."/>
            <person name="Baldwin J."/>
            <person name="Abdouelleil A."/>
            <person name="Abdulkadir J."/>
            <person name="Abebe A."/>
            <person name="Abera B."/>
            <person name="Abreu J."/>
            <person name="Acer S.C."/>
            <person name="Aftuck L."/>
            <person name="Alexander A."/>
            <person name="An P."/>
            <person name="Anderson E."/>
            <person name="Anderson S."/>
            <person name="Arachi H."/>
            <person name="Azer M."/>
            <person name="Bachantsang P."/>
            <person name="Barry A."/>
            <person name="Bayul T."/>
            <person name="Berlin A."/>
            <person name="Bessette D."/>
            <person name="Bloom T."/>
            <person name="Blye J."/>
            <person name="Boguslavskiy L."/>
            <person name="Bonnet C."/>
            <person name="Boukhgalter B."/>
            <person name="Bourzgui I."/>
            <person name="Brown A."/>
            <person name="Cahill P."/>
            <person name="Channer S."/>
            <person name="Cheshatsang Y."/>
            <person name="Chuda L."/>
            <person name="Citroen M."/>
            <person name="Collymore A."/>
            <person name="Cooke P."/>
            <person name="Costello M."/>
            <person name="D'Aco K."/>
            <person name="Daza R."/>
            <person name="De Haan G."/>
            <person name="DeGray S."/>
            <person name="DeMaso C."/>
            <person name="Dhargay N."/>
            <person name="Dooley K."/>
            <person name="Dooley E."/>
            <person name="Doricent M."/>
            <person name="Dorje P."/>
            <person name="Dorjee K."/>
            <person name="Dupes A."/>
            <person name="Elong R."/>
            <person name="Falk J."/>
            <person name="Farina A."/>
            <person name="Faro S."/>
            <person name="Ferguson D."/>
            <person name="Fisher S."/>
            <person name="Foley C.D."/>
            <person name="Franke A."/>
            <person name="Friedrich D."/>
            <person name="Gadbois L."/>
            <person name="Gearin G."/>
            <person name="Gearin C.R."/>
            <person name="Giannoukos G."/>
            <person name="Goode T."/>
            <person name="Graham J."/>
            <person name="Grandbois E."/>
            <person name="Grewal S."/>
            <person name="Gyaltsen K."/>
            <person name="Hafez N."/>
            <person name="Hagos B."/>
            <person name="Hall J."/>
            <person name="Henson C."/>
            <person name="Hollinger A."/>
            <person name="Honan T."/>
            <person name="Huard M.D."/>
            <person name="Hughes L."/>
            <person name="Hurhula B."/>
            <person name="Husby M.E."/>
            <person name="Kamat A."/>
            <person name="Kanga B."/>
            <person name="Kashin S."/>
            <person name="Khazanovich D."/>
            <person name="Kisner P."/>
            <person name="Lance K."/>
            <person name="Lara M."/>
            <person name="Lee W."/>
            <person name="Lennon N."/>
            <person name="Letendre F."/>
            <person name="LeVine R."/>
            <person name="Lipovsky A."/>
            <person name="Liu X."/>
            <person name="Liu J."/>
            <person name="Liu S."/>
            <person name="Lokyitsang T."/>
            <person name="Lokyitsang Y."/>
            <person name="Lubonja R."/>
            <person name="Lui A."/>
            <person name="MacDonald P."/>
            <person name="Magnisalis V."/>
            <person name="Maru K."/>
            <person name="Matthews C."/>
            <person name="McCusker W."/>
            <person name="McDonough S."/>
            <person name="Mehta T."/>
            <person name="Meldrim J."/>
            <person name="Meneus L."/>
            <person name="Mihai O."/>
            <person name="Mihalev A."/>
            <person name="Mihova T."/>
            <person name="Mittelman R."/>
            <person name="Mlenga V."/>
            <person name="Montmayeur A."/>
            <person name="Mulrain L."/>
            <person name="Navidi A."/>
            <person name="Naylor J."/>
            <person name="Negash T."/>
            <person name="Nguyen T."/>
            <person name="Nguyen N."/>
            <person name="Nicol R."/>
            <person name="Norbu C."/>
            <person name="Norbu N."/>
            <person name="Novod N."/>
            <person name="O'Neill B."/>
            <person name="Osman S."/>
            <person name="Markiewicz E."/>
            <person name="Oyono O.L."/>
            <person name="Patti C."/>
            <person name="Phunkhang P."/>
            <person name="Pierre F."/>
            <person name="Priest M."/>
            <person name="Raghuraman S."/>
            <person name="Rege F."/>
            <person name="Reyes R."/>
            <person name="Rise C."/>
            <person name="Rogov P."/>
            <person name="Ross K."/>
            <person name="Ryan E."/>
            <person name="Settipalli S."/>
            <person name="Shea T."/>
            <person name="Sherpa N."/>
            <person name="Shi L."/>
            <person name="Shih D."/>
            <person name="Sparrow T."/>
            <person name="Spaulding J."/>
            <person name="Stalker J."/>
            <person name="Stange-Thomann N."/>
            <person name="Stavropoulos S."/>
            <person name="Stone C."/>
            <person name="Strader C."/>
            <person name="Tesfaye S."/>
            <person name="Thomson T."/>
            <person name="Thoulutsang Y."/>
            <person name="Thoulutsang D."/>
            <person name="Topham K."/>
            <person name="Topping I."/>
            <person name="Tsamla T."/>
            <person name="Vassiliev H."/>
            <person name="Vo A."/>
            <person name="Wangchuk T."/>
            <person name="Wangdi T."/>
            <person name="Weiand M."/>
            <person name="Wilkinson J."/>
            <person name="Wilson A."/>
            <person name="Yadav S."/>
            <person name="Young G."/>
            <person name="Yu Q."/>
            <person name="Zembek L."/>
            <person name="Zhong D."/>
            <person name="Zimmer A."/>
            <person name="Zwirko Z."/>
            <person name="Jaffe D.B."/>
            <person name="Alvarez P."/>
            <person name="Brockman W."/>
            <person name="Butler J."/>
            <person name="Chin C."/>
            <person name="Gnerre S."/>
            <person name="Grabherr M."/>
            <person name="Kleber M."/>
            <person name="Mauceli E."/>
            <person name="MacCallum I."/>
        </authorList>
    </citation>
    <scope>NUCLEOTIDE SEQUENCE [LARGE SCALE GENOMIC DNA]</scope>
    <source>
        <strain evidence="3">Tucson 15081-1352.22</strain>
    </source>
</reference>
<feature type="compositionally biased region" description="Basic residues" evidence="1">
    <location>
        <begin position="1"/>
        <end position="13"/>
    </location>
</feature>